<keyword evidence="2" id="KW-0677">Repeat</keyword>
<dbReference type="SUPFAM" id="SSF82185">
    <property type="entry name" value="Histone H3 K4-specific methyltransferase SET7/9 N-terminal domain"/>
    <property type="match status" value="1"/>
</dbReference>
<evidence type="ECO:0000256" key="3">
    <source>
        <dbReference type="ARBA" id="ARBA00023329"/>
    </source>
</evidence>
<evidence type="ECO:0000313" key="6">
    <source>
        <dbReference type="EMBL" id="CAI9584254.1"/>
    </source>
</evidence>
<evidence type="ECO:0000256" key="4">
    <source>
        <dbReference type="ARBA" id="ARBA00039854"/>
    </source>
</evidence>
<organism evidence="6 7">
    <name type="scientific">Staurois parvus</name>
    <dbReference type="NCBI Taxonomy" id="386267"/>
    <lineage>
        <taxon>Eukaryota</taxon>
        <taxon>Metazoa</taxon>
        <taxon>Chordata</taxon>
        <taxon>Craniata</taxon>
        <taxon>Vertebrata</taxon>
        <taxon>Euteleostomi</taxon>
        <taxon>Amphibia</taxon>
        <taxon>Batrachia</taxon>
        <taxon>Anura</taxon>
        <taxon>Neobatrachia</taxon>
        <taxon>Ranoidea</taxon>
        <taxon>Ranidae</taxon>
        <taxon>Staurois</taxon>
    </lineage>
</organism>
<evidence type="ECO:0000256" key="1">
    <source>
        <dbReference type="ARBA" id="ARBA00004218"/>
    </source>
</evidence>
<dbReference type="InterPro" id="IPR003409">
    <property type="entry name" value="MORN"/>
</dbReference>
<name>A0ABN9EJ44_9NEOB</name>
<keyword evidence="7" id="KW-1185">Reference proteome</keyword>
<dbReference type="Proteomes" id="UP001162483">
    <property type="component" value="Unassembled WGS sequence"/>
</dbReference>
<keyword evidence="3" id="KW-0968">Cytoplasmic vesicle</keyword>
<proteinExistence type="predicted"/>
<evidence type="ECO:0000256" key="5">
    <source>
        <dbReference type="ARBA" id="ARBA00045851"/>
    </source>
</evidence>
<gene>
    <name evidence="6" type="ORF">SPARVUS_LOCUS9987100</name>
</gene>
<dbReference type="EMBL" id="CATNWA010015538">
    <property type="protein sequence ID" value="CAI9584254.1"/>
    <property type="molecule type" value="Genomic_DNA"/>
</dbReference>
<evidence type="ECO:0000256" key="2">
    <source>
        <dbReference type="ARBA" id="ARBA00022737"/>
    </source>
</evidence>
<dbReference type="PANTHER" id="PTHR46511:SF1">
    <property type="entry name" value="MORN REPEAT-CONTAINING PROTEIN 3"/>
    <property type="match status" value="1"/>
</dbReference>
<comment type="caution">
    <text evidence="6">The sequence shown here is derived from an EMBL/GenBank/DDBJ whole genome shotgun (WGS) entry which is preliminary data.</text>
</comment>
<dbReference type="Pfam" id="PF02493">
    <property type="entry name" value="MORN"/>
    <property type="match status" value="5"/>
</dbReference>
<accession>A0ABN9EJ44</accession>
<reference evidence="6" key="1">
    <citation type="submission" date="2023-05" db="EMBL/GenBank/DDBJ databases">
        <authorList>
            <person name="Stuckert A."/>
        </authorList>
    </citation>
    <scope>NUCLEOTIDE SEQUENCE</scope>
</reference>
<dbReference type="SMART" id="SM00698">
    <property type="entry name" value="MORN"/>
    <property type="match status" value="5"/>
</dbReference>
<dbReference type="InterPro" id="IPR052472">
    <property type="entry name" value="MORN3"/>
</dbReference>
<sequence>MPLTKHPRDTEPPWMDWDRKAQKSGLRHTVYCVNGDQYTGEWLNNLKHGKGTYICKSAKSIYEGEWKCGKRSGFGTYSVQDPITGEYVKVYSGCWKNNKQHGCGSYFYTDTEYYEGDWKGGQRSGWGRMHFANGDVYEGEWLEDQHCGQGMLQLVK</sequence>
<evidence type="ECO:0000313" key="7">
    <source>
        <dbReference type="Proteomes" id="UP001162483"/>
    </source>
</evidence>
<protein>
    <recommendedName>
        <fullName evidence="4">MORN repeat-containing protein 3</fullName>
    </recommendedName>
</protein>
<dbReference type="Gene3D" id="2.20.110.10">
    <property type="entry name" value="Histone H3 K4-specific methyltransferase SET7/9 N-terminal domain"/>
    <property type="match status" value="2"/>
</dbReference>
<comment type="subcellular location">
    <subcellularLocation>
        <location evidence="1">Cytoplasmic vesicle</location>
        <location evidence="1">Secretory vesicle</location>
        <location evidence="1">Acrosome</location>
    </subcellularLocation>
</comment>
<comment type="function">
    <text evidence="5">Assembles a suppression complex (suppresome) by tethering SIRT1 and MDM2 to regulate composite modifications of p53/TP53. Confers both deacetylation-mediated functional inactivation, by SIRT1, and ubiquitination-dependent degradation, by MDM2, of p53/TP53, promoting a proliferative and cell survival behaviors. May play a role in the regulation of spermatogenesis.</text>
</comment>
<dbReference type="PANTHER" id="PTHR46511">
    <property type="entry name" value="MORN REPEAT-CONTAINING PROTEIN 3"/>
    <property type="match status" value="1"/>
</dbReference>